<feature type="region of interest" description="Disordered" evidence="1">
    <location>
        <begin position="159"/>
        <end position="202"/>
    </location>
</feature>
<dbReference type="InParanoid" id="A0A2K1QKU7"/>
<organism evidence="3 4">
    <name type="scientific">Sphaceloma murrayae</name>
    <dbReference type="NCBI Taxonomy" id="2082308"/>
    <lineage>
        <taxon>Eukaryota</taxon>
        <taxon>Fungi</taxon>
        <taxon>Dikarya</taxon>
        <taxon>Ascomycota</taxon>
        <taxon>Pezizomycotina</taxon>
        <taxon>Dothideomycetes</taxon>
        <taxon>Dothideomycetidae</taxon>
        <taxon>Myriangiales</taxon>
        <taxon>Elsinoaceae</taxon>
        <taxon>Sphaceloma</taxon>
    </lineage>
</organism>
<protein>
    <submittedName>
        <fullName evidence="3">Uncharacterized protein</fullName>
    </submittedName>
</protein>
<reference evidence="3 4" key="1">
    <citation type="submission" date="2017-06" db="EMBL/GenBank/DDBJ databases">
        <title>Draft genome sequence of a variant of Elsinoe murrayae.</title>
        <authorList>
            <person name="Cheng Q."/>
        </authorList>
    </citation>
    <scope>NUCLEOTIDE SEQUENCE [LARGE SCALE GENOMIC DNA]</scope>
    <source>
        <strain evidence="3 4">CQ-2017a</strain>
    </source>
</reference>
<name>A0A2K1QKU7_9PEZI</name>
<dbReference type="STRING" id="2082308.A0A2K1QKU7"/>
<accession>A0A2K1QKU7</accession>
<evidence type="ECO:0000313" key="3">
    <source>
        <dbReference type="EMBL" id="PNS15463.1"/>
    </source>
</evidence>
<gene>
    <name evidence="3" type="ORF">CAC42_722</name>
</gene>
<feature type="signal peptide" evidence="2">
    <location>
        <begin position="1"/>
        <end position="18"/>
    </location>
</feature>
<dbReference type="Proteomes" id="UP000243797">
    <property type="component" value="Unassembled WGS sequence"/>
</dbReference>
<evidence type="ECO:0000256" key="2">
    <source>
        <dbReference type="SAM" id="SignalP"/>
    </source>
</evidence>
<feature type="chain" id="PRO_5014347934" evidence="2">
    <location>
        <begin position="19"/>
        <end position="1421"/>
    </location>
</feature>
<dbReference type="EMBL" id="NKHZ01000070">
    <property type="protein sequence ID" value="PNS15463.1"/>
    <property type="molecule type" value="Genomic_DNA"/>
</dbReference>
<feature type="region of interest" description="Disordered" evidence="1">
    <location>
        <begin position="395"/>
        <end position="482"/>
    </location>
</feature>
<evidence type="ECO:0000313" key="4">
    <source>
        <dbReference type="Proteomes" id="UP000243797"/>
    </source>
</evidence>
<comment type="caution">
    <text evidence="3">The sequence shown here is derived from an EMBL/GenBank/DDBJ whole genome shotgun (WGS) entry which is preliminary data.</text>
</comment>
<evidence type="ECO:0000256" key="1">
    <source>
        <dbReference type="SAM" id="MobiDB-lite"/>
    </source>
</evidence>
<keyword evidence="2" id="KW-0732">Signal</keyword>
<proteinExistence type="predicted"/>
<feature type="compositionally biased region" description="Low complexity" evidence="1">
    <location>
        <begin position="396"/>
        <end position="467"/>
    </location>
</feature>
<keyword evidence="4" id="KW-1185">Reference proteome</keyword>
<dbReference type="OrthoDB" id="3942793at2759"/>
<sequence>MRLWITVLLAIGIGLCYASGTAPELHLLERAVCSASSPSITVLKSNFKAPLAFCKWWSRNNARVRSPIPALSIDQVSDVCSCVVRRPSVLGRKLVGSDKPHAPTKNKALDLLLDNLGRPLSFCRFWLKVSRPKSPLPAIPDALVVTSVCKLVTASATTSTKTTSTTRSSSKTTTVTTTTANPTTSKTLTSTEAASSTSSLTTAKPSTTLLSTTFPSTTLPSTISLSMTSTVSAGATLYPIQDPAVPRDAVTNLVPAKTITLEYAEKREGGLATSIIFDMLYPSVPLENSAFILDLSCTNDTLSFRVSNEAAAAAIALWPQRMVLVTRDGVNCQTTTERGAYLSSAWGTKRKRDTTYTFRTSQKRWADVAESMNIRFGTNHGGDADNFTSSSVNRYTHSSTTTSSASSTSTTSLASSTSTTSSTSSTTTSRLTSISSTYTTASPTTSIKQATRTTTTTTGQVTTTTPTSIPPTAPPTSSATSTTTIRTIRSLYNDLSPAARNLVDILQNNVAKAANGDTILQAMNPALITFPSVTMSPNDTVALAAAEAAFAAAGMDTPDKMEEAASKAMAKELTDTCPYPKTLNGRRRRSLIAREVCPARSVTPLSRRGDDDEPSGWDVAKSAACDTQLGEAVGVVSEGLGLLIDAGCAAADLYEAKDAIKCFFLGCTPTPPPPPVYVYDFDWAWKWKDVGLPDNTDVVWWNDGSTLTCVDCKYDIKDFRVKGQMRIILATGEIISSSFNVSEIASASLIYRLNAKRSVGYSWEAAAPTQVLATIQVPGIFQINPTIVISLGVYFRTSVALDVTGGAYFDWPKASAEINLRTSNVFHRSGWAPNINVVEPVFTKAGTVALIPRVRRLYTLDWKVLDNVIKGGATFTSQTSVGFNTEFLETATGKCAKEQLRVVSYASNEQYCKMPKASKWLARYGITTEVSSPLNVNAGTRPEKCVDVPLDRPTLDEINQLRASAGPYCTSYISYIAPVTPVYTLSSVYTPTTTSTTSTSTITTTPTSWTTSTVTNSVTLCSPFISTATAVGTGTQSLFVPAGLRKRDDFYRSVPTKAADLKRRYVAPPALVAAWGRNKISFACSQVATGTLTSTYASATTTLQSGTITNTHTAFTNVAAPAVTSSSTLRIASMIQTACATYTQSAYSSCPLQNQATCFQITGHGPSAIEGKTLGLSGNNLSPRFDHPAATFYIDCKGHVRSATDYRWLSGSFATSLLTFEKASQFNSTNAATCSLDTATKAVTCNFRGNTGIYAFVPTASYVPVSPQAALIPDTRQFYASWKDSSDMAPGAAYVPLTLSYTEVTCPCVDPIASALDVPQLSEFSPWEPSCPAADGALYEMTFDDTSMWQWQCGAKMDGMAMDYAQGADLSMCWRKCGYQMDCTTVYADANGCSYWSKDGYYVSNPGVATGSGVGIKLKAV</sequence>